<dbReference type="Gene3D" id="3.40.640.10">
    <property type="entry name" value="Type I PLP-dependent aspartate aminotransferase-like (Major domain)"/>
    <property type="match status" value="1"/>
</dbReference>
<dbReference type="Gene3D" id="1.10.260.50">
    <property type="match status" value="1"/>
</dbReference>
<dbReference type="InterPro" id="IPR000192">
    <property type="entry name" value="Aminotrans_V_dom"/>
</dbReference>
<evidence type="ECO:0000256" key="2">
    <source>
        <dbReference type="ARBA" id="ARBA00006490"/>
    </source>
</evidence>
<dbReference type="FunFam" id="3.40.640.10:FF:000084">
    <property type="entry name" value="IscS-like cysteine desulfurase"/>
    <property type="match status" value="1"/>
</dbReference>
<evidence type="ECO:0000256" key="7">
    <source>
        <dbReference type="ARBA" id="ARBA00023014"/>
    </source>
</evidence>
<evidence type="ECO:0000256" key="8">
    <source>
        <dbReference type="ARBA" id="ARBA00050776"/>
    </source>
</evidence>
<dbReference type="GO" id="GO:0046872">
    <property type="term" value="F:metal ion binding"/>
    <property type="evidence" value="ECO:0007669"/>
    <property type="project" value="UniProtKB-KW"/>
</dbReference>
<evidence type="ECO:0000256" key="4">
    <source>
        <dbReference type="ARBA" id="ARBA00022723"/>
    </source>
</evidence>
<comment type="similarity">
    <text evidence="2">Belongs to the class-V pyridoxal-phosphate-dependent aminotransferase family. NifS/IscS subfamily.</text>
</comment>
<sequence length="384" mass="41777">MIYLDHASTTPVEKKVLDQMLPYFSEKFHNPSSLYAGALEARRAIEKSRKKIADFLNCSPDEIIFTSGGTESNNLAILGITQNLKFKGKPHIVTSAIEHPSVLNPCRELEKKGFEVSYVLPNSQGIVEATAISKLLKKSTVLVSLMYANNEVGTIQPVAQVGKIIKKFNKKNNCQIVFHTDACQAASYLDMNEKKLGVDLLTINGSKVYGPKGVGALFVKRGIDISPIIFGGGQEEGLRSGTLNTPLIVGLGAAIELINPKKTQKERLLRDLLIDGLLEISASRLNGSRLSRLANNVNISFDAVEGESAVLYLDRAGIACSTGSACSSKSLEPSHVLLSMGLSEERAHCSLRFTLGRKTTKMEICKTISEVKKTVEKLRKISAL</sequence>
<organism evidence="10">
    <name type="scientific">candidate division WS2 bacterium ADurb.Bin280</name>
    <dbReference type="NCBI Taxonomy" id="1852829"/>
    <lineage>
        <taxon>Bacteria</taxon>
        <taxon>candidate division WS2</taxon>
    </lineage>
</organism>
<dbReference type="InterPro" id="IPR015424">
    <property type="entry name" value="PyrdxlP-dep_Trfase"/>
</dbReference>
<dbReference type="GO" id="GO:0031071">
    <property type="term" value="F:cysteine desulfurase activity"/>
    <property type="evidence" value="ECO:0007669"/>
    <property type="project" value="UniProtKB-EC"/>
</dbReference>
<dbReference type="InterPro" id="IPR015421">
    <property type="entry name" value="PyrdxlP-dep_Trfase_major"/>
</dbReference>
<keyword evidence="6" id="KW-0408">Iron</keyword>
<protein>
    <submittedName>
        <fullName evidence="10">Cysteine desulfurase</fullName>
        <ecNumber evidence="10">2.8.1.7</ecNumber>
    </submittedName>
</protein>
<gene>
    <name evidence="10" type="primary">iscS</name>
    <name evidence="10" type="ORF">BWY43_00329</name>
</gene>
<evidence type="ECO:0000256" key="1">
    <source>
        <dbReference type="ARBA" id="ARBA00001933"/>
    </source>
</evidence>
<dbReference type="InterPro" id="IPR015422">
    <property type="entry name" value="PyrdxlP-dep_Trfase_small"/>
</dbReference>
<dbReference type="PIRSF" id="PIRSF005572">
    <property type="entry name" value="NifS"/>
    <property type="match status" value="1"/>
</dbReference>
<dbReference type="EMBL" id="MWBO01000020">
    <property type="protein sequence ID" value="OQA52821.1"/>
    <property type="molecule type" value="Genomic_DNA"/>
</dbReference>
<feature type="domain" description="Aminotransferase class V" evidence="9">
    <location>
        <begin position="2"/>
        <end position="364"/>
    </location>
</feature>
<dbReference type="Proteomes" id="UP000485367">
    <property type="component" value="Unassembled WGS sequence"/>
</dbReference>
<comment type="cofactor">
    <cofactor evidence="1">
        <name>pyridoxal 5'-phosphate</name>
        <dbReference type="ChEBI" id="CHEBI:597326"/>
    </cofactor>
</comment>
<reference evidence="10" key="1">
    <citation type="submission" date="2017-02" db="EMBL/GenBank/DDBJ databases">
        <title>Delving into the versatile metabolic prowess of the omnipresent phylum Bacteroidetes.</title>
        <authorList>
            <person name="Nobu M.K."/>
            <person name="Mei R."/>
            <person name="Narihiro T."/>
            <person name="Kuroda K."/>
            <person name="Liu W.-T."/>
        </authorList>
    </citation>
    <scope>NUCLEOTIDE SEQUENCE</scope>
    <source>
        <strain evidence="10">ADurb.Bin280</strain>
    </source>
</reference>
<dbReference type="Gene3D" id="3.90.1150.10">
    <property type="entry name" value="Aspartate Aminotransferase, domain 1"/>
    <property type="match status" value="1"/>
</dbReference>
<keyword evidence="4" id="KW-0479">Metal-binding</keyword>
<dbReference type="PANTHER" id="PTHR11601:SF34">
    <property type="entry name" value="CYSTEINE DESULFURASE"/>
    <property type="match status" value="1"/>
</dbReference>
<keyword evidence="3 10" id="KW-0808">Transferase</keyword>
<accession>A0A1V5SF52</accession>
<keyword evidence="5" id="KW-0663">Pyridoxal phosphate</keyword>
<evidence type="ECO:0000259" key="9">
    <source>
        <dbReference type="Pfam" id="PF00266"/>
    </source>
</evidence>
<evidence type="ECO:0000256" key="5">
    <source>
        <dbReference type="ARBA" id="ARBA00022898"/>
    </source>
</evidence>
<dbReference type="AlphaFoldDB" id="A0A1V5SF52"/>
<comment type="catalytic activity">
    <reaction evidence="8">
        <text>(sulfur carrier)-H + L-cysteine = (sulfur carrier)-SH + L-alanine</text>
        <dbReference type="Rhea" id="RHEA:43892"/>
        <dbReference type="Rhea" id="RHEA-COMP:14737"/>
        <dbReference type="Rhea" id="RHEA-COMP:14739"/>
        <dbReference type="ChEBI" id="CHEBI:29917"/>
        <dbReference type="ChEBI" id="CHEBI:35235"/>
        <dbReference type="ChEBI" id="CHEBI:57972"/>
        <dbReference type="ChEBI" id="CHEBI:64428"/>
        <dbReference type="EC" id="2.8.1.7"/>
    </reaction>
</comment>
<proteinExistence type="inferred from homology"/>
<dbReference type="GO" id="GO:0051536">
    <property type="term" value="F:iron-sulfur cluster binding"/>
    <property type="evidence" value="ECO:0007669"/>
    <property type="project" value="UniProtKB-KW"/>
</dbReference>
<name>A0A1V5SF52_9BACT</name>
<evidence type="ECO:0000256" key="6">
    <source>
        <dbReference type="ARBA" id="ARBA00023004"/>
    </source>
</evidence>
<dbReference type="InterPro" id="IPR016454">
    <property type="entry name" value="Cysteine_dSase"/>
</dbReference>
<dbReference type="SUPFAM" id="SSF53383">
    <property type="entry name" value="PLP-dependent transferases"/>
    <property type="match status" value="1"/>
</dbReference>
<evidence type="ECO:0000256" key="3">
    <source>
        <dbReference type="ARBA" id="ARBA00022679"/>
    </source>
</evidence>
<keyword evidence="7" id="KW-0411">Iron-sulfur</keyword>
<evidence type="ECO:0000313" key="10">
    <source>
        <dbReference type="EMBL" id="OQA52821.1"/>
    </source>
</evidence>
<dbReference type="Pfam" id="PF00266">
    <property type="entry name" value="Aminotran_5"/>
    <property type="match status" value="1"/>
</dbReference>
<dbReference type="PANTHER" id="PTHR11601">
    <property type="entry name" value="CYSTEINE DESULFURYLASE FAMILY MEMBER"/>
    <property type="match status" value="1"/>
</dbReference>
<dbReference type="EC" id="2.8.1.7" evidence="10"/>
<comment type="caution">
    <text evidence="10">The sequence shown here is derived from an EMBL/GenBank/DDBJ whole genome shotgun (WGS) entry which is preliminary data.</text>
</comment>